<dbReference type="Proteomes" id="UP000694257">
    <property type="component" value="Chromosome"/>
</dbReference>
<dbReference type="RefSeq" id="WP_218470871.1">
    <property type="nucleotide sequence ID" value="NZ_BAABJN010000006.1"/>
</dbReference>
<keyword evidence="2" id="KW-1185">Reference proteome</keyword>
<accession>A0ABX8RK82</accession>
<sequence length="50" mass="5762">MKAATEKYGTKMKPGMDSEAGIQRLYDEKLKKMTKVIKAEQKRLGIDTDW</sequence>
<reference evidence="1 2" key="1">
    <citation type="submission" date="2021-07" db="EMBL/GenBank/DDBJ databases">
        <title>Whole Genome Sequence of Nocardia Iowensis.</title>
        <authorList>
            <person name="Lamm A."/>
            <person name="Collins-Fairclough A.M."/>
            <person name="Bunk B."/>
            <person name="Sproer C."/>
        </authorList>
    </citation>
    <scope>NUCLEOTIDE SEQUENCE [LARGE SCALE GENOMIC DNA]</scope>
    <source>
        <strain evidence="1 2">NRRL 5646</strain>
    </source>
</reference>
<dbReference type="EMBL" id="CP078145">
    <property type="protein sequence ID" value="QXN89998.1"/>
    <property type="molecule type" value="Genomic_DNA"/>
</dbReference>
<evidence type="ECO:0000313" key="2">
    <source>
        <dbReference type="Proteomes" id="UP000694257"/>
    </source>
</evidence>
<protein>
    <submittedName>
        <fullName evidence="1">Uncharacterized protein</fullName>
    </submittedName>
</protein>
<organism evidence="1 2">
    <name type="scientific">Nocardia iowensis</name>
    <dbReference type="NCBI Taxonomy" id="204891"/>
    <lineage>
        <taxon>Bacteria</taxon>
        <taxon>Bacillati</taxon>
        <taxon>Actinomycetota</taxon>
        <taxon>Actinomycetes</taxon>
        <taxon>Mycobacteriales</taxon>
        <taxon>Nocardiaceae</taxon>
        <taxon>Nocardia</taxon>
    </lineage>
</organism>
<gene>
    <name evidence="1" type="ORF">KV110_31820</name>
</gene>
<evidence type="ECO:0000313" key="1">
    <source>
        <dbReference type="EMBL" id="QXN89998.1"/>
    </source>
</evidence>
<proteinExistence type="predicted"/>
<name>A0ABX8RK82_NOCIO</name>